<dbReference type="PANTHER" id="PTHR35894">
    <property type="entry name" value="GENERAL SECRETION PATHWAY PROTEIN A-RELATED"/>
    <property type="match status" value="1"/>
</dbReference>
<dbReference type="Gene3D" id="3.40.50.300">
    <property type="entry name" value="P-loop containing nucleotide triphosphate hydrolases"/>
    <property type="match status" value="1"/>
</dbReference>
<feature type="domain" description="AAA+ ATPase" evidence="2">
    <location>
        <begin position="151"/>
        <end position="315"/>
    </location>
</feature>
<name>A0AAQ1GA05_9GAMM</name>
<feature type="compositionally biased region" description="Acidic residues" evidence="1">
    <location>
        <begin position="86"/>
        <end position="96"/>
    </location>
</feature>
<dbReference type="PANTHER" id="PTHR35894:SF1">
    <property type="entry name" value="PHOSPHORIBULOKINASE _ URIDINE KINASE FAMILY"/>
    <property type="match status" value="1"/>
</dbReference>
<gene>
    <name evidence="3" type="ORF">SAMN05216586_11636</name>
</gene>
<proteinExistence type="predicted"/>
<dbReference type="EMBL" id="FNVE01000016">
    <property type="protein sequence ID" value="SEG69928.1"/>
    <property type="molecule type" value="Genomic_DNA"/>
</dbReference>
<dbReference type="SMART" id="SM00382">
    <property type="entry name" value="AAA"/>
    <property type="match status" value="1"/>
</dbReference>
<dbReference type="RefSeq" id="WP_088277597.1">
    <property type="nucleotide sequence ID" value="NZ_FNVE01000016.1"/>
</dbReference>
<reference evidence="3 4" key="1">
    <citation type="submission" date="2016-10" db="EMBL/GenBank/DDBJ databases">
        <authorList>
            <person name="Varghese N."/>
            <person name="Submissions S."/>
        </authorList>
    </citation>
    <scope>NUCLEOTIDE SEQUENCE [LARGE SCALE GENOMIC DNA]</scope>
    <source>
        <strain evidence="3 4">CECT 8317</strain>
    </source>
</reference>
<dbReference type="InterPro" id="IPR049945">
    <property type="entry name" value="AAA_22"/>
</dbReference>
<feature type="region of interest" description="Disordered" evidence="1">
    <location>
        <begin position="78"/>
        <end position="101"/>
    </location>
</feature>
<dbReference type="AlphaFoldDB" id="A0AAQ1GA05"/>
<organism evidence="3 4">
    <name type="scientific">Halopseudomonas aestusnigri</name>
    <dbReference type="NCBI Taxonomy" id="857252"/>
    <lineage>
        <taxon>Bacteria</taxon>
        <taxon>Pseudomonadati</taxon>
        <taxon>Pseudomonadota</taxon>
        <taxon>Gammaproteobacteria</taxon>
        <taxon>Pseudomonadales</taxon>
        <taxon>Pseudomonadaceae</taxon>
        <taxon>Halopseudomonas</taxon>
    </lineage>
</organism>
<dbReference type="GO" id="GO:0016887">
    <property type="term" value="F:ATP hydrolysis activity"/>
    <property type="evidence" value="ECO:0007669"/>
    <property type="project" value="InterPro"/>
</dbReference>
<dbReference type="InterPro" id="IPR052026">
    <property type="entry name" value="ExeA_AAA_ATPase_DNA-bind"/>
</dbReference>
<evidence type="ECO:0000259" key="2">
    <source>
        <dbReference type="SMART" id="SM00382"/>
    </source>
</evidence>
<keyword evidence="4" id="KW-1185">Reference proteome</keyword>
<protein>
    <submittedName>
        <fullName evidence="3">Type II secretory pathway, component ExeA (Predicted ATPase)</fullName>
    </submittedName>
</protein>
<evidence type="ECO:0000313" key="4">
    <source>
        <dbReference type="Proteomes" id="UP000243518"/>
    </source>
</evidence>
<evidence type="ECO:0000256" key="1">
    <source>
        <dbReference type="SAM" id="MobiDB-lite"/>
    </source>
</evidence>
<dbReference type="InterPro" id="IPR027417">
    <property type="entry name" value="P-loop_NTPase"/>
</dbReference>
<dbReference type="Pfam" id="PF13401">
    <property type="entry name" value="AAA_22"/>
    <property type="match status" value="1"/>
</dbReference>
<dbReference type="SUPFAM" id="SSF52540">
    <property type="entry name" value="P-loop containing nucleoside triphosphate hydrolases"/>
    <property type="match status" value="1"/>
</dbReference>
<evidence type="ECO:0000313" key="3">
    <source>
        <dbReference type="EMBL" id="SEG69928.1"/>
    </source>
</evidence>
<sequence>MLKLKSTLEEIEQKQADLARSLQLSPATIAQLINHGQWPKSLDRTELEQRIRDWLLSNGAANDAIGDVFEEIQVDQPCANTADPQPPEESDQENNQESEPMLKRKQTLMPAARKAFALPRDPFDDLTCADDMYVSQDIRYVRECMYQVARHDGFLAVVGESGAGKSTLRRELVARLEAEDAPVVVIEPYVLAMEDNDQKGKTLKSAHIAESIMAVVNPTEMPKSSPEARFRQMHRALLASAESGMRHLLIIEEAHSLPIPTLKHLKRLRELERGFSKLLNIVLIGQPELLTKKLHERNPELREVVQRIQVVELEPVPLAELETFLRFRFGRVGVDLEKVIDAEGIRAIGERLQHNVGNKTLSVLYPLAIGNLMIAAMNLAADLGEQVVTGHIVMEV</sequence>
<dbReference type="InterPro" id="IPR003593">
    <property type="entry name" value="AAA+_ATPase"/>
</dbReference>
<comment type="caution">
    <text evidence="3">The sequence shown here is derived from an EMBL/GenBank/DDBJ whole genome shotgun (WGS) entry which is preliminary data.</text>
</comment>
<accession>A0AAQ1GA05</accession>
<dbReference type="Proteomes" id="UP000243518">
    <property type="component" value="Unassembled WGS sequence"/>
</dbReference>